<dbReference type="InterPro" id="IPR051913">
    <property type="entry name" value="GH2_Domain-Containing"/>
</dbReference>
<dbReference type="AlphaFoldDB" id="A0AA41Y960"/>
<accession>A0AA41Y960</accession>
<dbReference type="SUPFAM" id="SSF49785">
    <property type="entry name" value="Galactose-binding domain-like"/>
    <property type="match status" value="2"/>
</dbReference>
<keyword evidence="1" id="KW-0732">Signal</keyword>
<dbReference type="PANTHER" id="PTHR42732">
    <property type="entry name" value="BETA-GALACTOSIDASE"/>
    <property type="match status" value="1"/>
</dbReference>
<sequence length="360" mass="41677">MQRRFWIKTGKVLIVTLLMLTAFGSSELKAADWRALTDFRGAWLFTVGDDPAWARPETDTGDWDRLNAPGDWERYYPGYNGYAWYRKTFNLKAIPKTKALTLFLGYIDDVDEVFINGQKVGQTGQFFPNYQTAYSVERRYVVPASLLKESGNVIAVRVYDEYQYGGIIRADRFGLYYDREQEMLRVDLSGNWKFSIDNFGDNHSVGLDDSGWDELFVPMSWESQGYPEYDGKAWYRKRFTMPTSLQGQDLFLVLGKIDDFDKVYLNGKLIGRVEELEQYSRFRRGNAYNLIRAYEIPKGLIKAKNLISVEVDDPMGVGGIYEGPVGIMTGDAARELLNKHRWSSSNNWNFSFWDLFRIVE</sequence>
<dbReference type="Gene3D" id="2.60.120.260">
    <property type="entry name" value="Galactose-binding domain-like"/>
    <property type="match status" value="2"/>
</dbReference>
<feature type="signal peptide" evidence="1">
    <location>
        <begin position="1"/>
        <end position="30"/>
    </location>
</feature>
<reference evidence="2" key="1">
    <citation type="submission" date="2022-10" db="EMBL/GenBank/DDBJ databases">
        <title>Gaoshiqiia sediminis gen. nov., sp. nov., isolated from coastal sediment.</title>
        <authorList>
            <person name="Yu W.X."/>
            <person name="Mu D.S."/>
            <person name="Du J.Z."/>
            <person name="Liang Y.Q."/>
        </authorList>
    </citation>
    <scope>NUCLEOTIDE SEQUENCE</scope>
    <source>
        <strain evidence="2">A06</strain>
    </source>
</reference>
<dbReference type="GO" id="GO:0016787">
    <property type="term" value="F:hydrolase activity"/>
    <property type="evidence" value="ECO:0007669"/>
    <property type="project" value="UniProtKB-KW"/>
</dbReference>
<dbReference type="Proteomes" id="UP001163821">
    <property type="component" value="Unassembled WGS sequence"/>
</dbReference>
<keyword evidence="3" id="KW-1185">Reference proteome</keyword>
<gene>
    <name evidence="2" type="ORF">N2K84_02140</name>
</gene>
<dbReference type="RefSeq" id="WP_282590120.1">
    <property type="nucleotide sequence ID" value="NZ_JAPAAF010000002.1"/>
</dbReference>
<proteinExistence type="predicted"/>
<evidence type="ECO:0000313" key="3">
    <source>
        <dbReference type="Proteomes" id="UP001163821"/>
    </source>
</evidence>
<name>A0AA41Y960_9BACT</name>
<keyword evidence="2" id="KW-0378">Hydrolase</keyword>
<dbReference type="PANTHER" id="PTHR42732:SF1">
    <property type="entry name" value="BETA-MANNOSIDASE"/>
    <property type="match status" value="1"/>
</dbReference>
<feature type="chain" id="PRO_5041243834" evidence="1">
    <location>
        <begin position="31"/>
        <end position="360"/>
    </location>
</feature>
<comment type="caution">
    <text evidence="2">The sequence shown here is derived from an EMBL/GenBank/DDBJ whole genome shotgun (WGS) entry which is preliminary data.</text>
</comment>
<dbReference type="InterPro" id="IPR008979">
    <property type="entry name" value="Galactose-bd-like_sf"/>
</dbReference>
<dbReference type="EMBL" id="JAPAAF010000002">
    <property type="protein sequence ID" value="MCW0481510.1"/>
    <property type="molecule type" value="Genomic_DNA"/>
</dbReference>
<protein>
    <submittedName>
        <fullName evidence="2">Glycoside hydrolase</fullName>
    </submittedName>
</protein>
<evidence type="ECO:0000313" key="2">
    <source>
        <dbReference type="EMBL" id="MCW0481510.1"/>
    </source>
</evidence>
<evidence type="ECO:0000256" key="1">
    <source>
        <dbReference type="SAM" id="SignalP"/>
    </source>
</evidence>
<organism evidence="2 3">
    <name type="scientific">Gaoshiqia sediminis</name>
    <dbReference type="NCBI Taxonomy" id="2986998"/>
    <lineage>
        <taxon>Bacteria</taxon>
        <taxon>Pseudomonadati</taxon>
        <taxon>Bacteroidota</taxon>
        <taxon>Bacteroidia</taxon>
        <taxon>Marinilabiliales</taxon>
        <taxon>Prolixibacteraceae</taxon>
        <taxon>Gaoshiqia</taxon>
    </lineage>
</organism>